<dbReference type="Gene3D" id="2.60.120.10">
    <property type="entry name" value="Jelly Rolls"/>
    <property type="match status" value="1"/>
</dbReference>
<dbReference type="NCBIfam" id="TIGR01221">
    <property type="entry name" value="rmlC"/>
    <property type="match status" value="1"/>
</dbReference>
<comment type="caution">
    <text evidence="8">The sequence shown here is derived from an EMBL/GenBank/DDBJ whole genome shotgun (WGS) entry which is preliminary data.</text>
</comment>
<dbReference type="Proteomes" id="UP000024816">
    <property type="component" value="Unassembled WGS sequence"/>
</dbReference>
<dbReference type="AlphaFoldDB" id="A0A059FFE0"/>
<name>A0A059FFE0_9PROT</name>
<evidence type="ECO:0000313" key="8">
    <source>
        <dbReference type="EMBL" id="KCZ89261.1"/>
    </source>
</evidence>
<gene>
    <name evidence="8" type="ORF">HJA_08187</name>
</gene>
<dbReference type="OrthoDB" id="9800680at2"/>
<dbReference type="eggNOG" id="COG1898">
    <property type="taxonomic scope" value="Bacteria"/>
</dbReference>
<evidence type="ECO:0000256" key="3">
    <source>
        <dbReference type="ARBA" id="ARBA00012098"/>
    </source>
</evidence>
<evidence type="ECO:0000256" key="5">
    <source>
        <dbReference type="PIRSR" id="PIRSR600888-1"/>
    </source>
</evidence>
<reference evidence="8 9" key="1">
    <citation type="journal article" date="2014" name="Antonie Van Leeuwenhoek">
        <title>Hyphomonas beringensis sp. nov. and Hyphomonas chukchiensis sp. nov., isolated from surface seawater of the Bering Sea and Chukchi Sea.</title>
        <authorList>
            <person name="Li C."/>
            <person name="Lai Q."/>
            <person name="Li G."/>
            <person name="Dong C."/>
            <person name="Wang J."/>
            <person name="Liao Y."/>
            <person name="Shao Z."/>
        </authorList>
    </citation>
    <scope>NUCLEOTIDE SEQUENCE [LARGE SCALE GENOMIC DNA]</scope>
    <source>
        <strain evidence="8 9">VP2</strain>
    </source>
</reference>
<dbReference type="EMBL" id="ARYJ01000004">
    <property type="protein sequence ID" value="KCZ89261.1"/>
    <property type="molecule type" value="Genomic_DNA"/>
</dbReference>
<dbReference type="STRING" id="1280952.HJA_08187"/>
<dbReference type="GO" id="GO:0019305">
    <property type="term" value="P:dTDP-rhamnose biosynthetic process"/>
    <property type="evidence" value="ECO:0007669"/>
    <property type="project" value="UniProtKB-UniRule"/>
</dbReference>
<dbReference type="EC" id="5.1.3.13" evidence="3 7"/>
<dbReference type="InterPro" id="IPR011051">
    <property type="entry name" value="RmlC_Cupin_sf"/>
</dbReference>
<dbReference type="InterPro" id="IPR000888">
    <property type="entry name" value="RmlC-like"/>
</dbReference>
<sequence>MSLKVESLAIPDVKLVTPPRFGDDRGFFSETYNAQRFKEAGIDADFVQDNHSLSAKRGTVRGLHYQAPPFAQAKLVRVLRGAIIDVAVDVRKGSPTYGKWVSAELSAQNGVQIYVPRGFLHGFATLEPDTEIAYKVDNYYSKECDGAVLWNDPTLAIDWGIPSAEAVLSDKDAAAPAFADFETPF</sequence>
<comment type="function">
    <text evidence="2 7">Catalyzes the epimerization of the C3' and C5'positions of dTDP-6-deoxy-D-xylo-4-hexulose, forming dTDP-6-deoxy-L-lyxo-4-hexulose.</text>
</comment>
<evidence type="ECO:0000256" key="1">
    <source>
        <dbReference type="ARBA" id="ARBA00001298"/>
    </source>
</evidence>
<dbReference type="SUPFAM" id="SSF51182">
    <property type="entry name" value="RmlC-like cupins"/>
    <property type="match status" value="1"/>
</dbReference>
<dbReference type="GO" id="GO:0000271">
    <property type="term" value="P:polysaccharide biosynthetic process"/>
    <property type="evidence" value="ECO:0007669"/>
    <property type="project" value="TreeGrafter"/>
</dbReference>
<proteinExistence type="inferred from homology"/>
<dbReference type="PANTHER" id="PTHR21047:SF2">
    <property type="entry name" value="THYMIDINE DIPHOSPHO-4-KETO-RHAMNOSE 3,5-EPIMERASE"/>
    <property type="match status" value="1"/>
</dbReference>
<dbReference type="CDD" id="cd00438">
    <property type="entry name" value="cupin_RmlC"/>
    <property type="match status" value="1"/>
</dbReference>
<protein>
    <recommendedName>
        <fullName evidence="4 7">dTDP-4-dehydrorhamnose 3,5-epimerase</fullName>
        <ecNumber evidence="3 7">5.1.3.13</ecNumber>
    </recommendedName>
    <alternativeName>
        <fullName evidence="7">Thymidine diphospho-4-keto-rhamnose 3,5-epimerase</fullName>
    </alternativeName>
</protein>
<feature type="active site" description="Proton donor" evidence="5">
    <location>
        <position position="134"/>
    </location>
</feature>
<dbReference type="PANTHER" id="PTHR21047">
    <property type="entry name" value="DTDP-6-DEOXY-D-GLUCOSE-3,5 EPIMERASE"/>
    <property type="match status" value="1"/>
</dbReference>
<evidence type="ECO:0000256" key="2">
    <source>
        <dbReference type="ARBA" id="ARBA00001997"/>
    </source>
</evidence>
<evidence type="ECO:0000256" key="4">
    <source>
        <dbReference type="ARBA" id="ARBA00019595"/>
    </source>
</evidence>
<dbReference type="GO" id="GO:0008830">
    <property type="term" value="F:dTDP-4-dehydrorhamnose 3,5-epimerase activity"/>
    <property type="evidence" value="ECO:0007669"/>
    <property type="project" value="UniProtKB-UniRule"/>
</dbReference>
<organism evidence="8 9">
    <name type="scientific">Hyphomonas jannaschiana VP2</name>
    <dbReference type="NCBI Taxonomy" id="1280952"/>
    <lineage>
        <taxon>Bacteria</taxon>
        <taxon>Pseudomonadati</taxon>
        <taxon>Pseudomonadota</taxon>
        <taxon>Alphaproteobacteria</taxon>
        <taxon>Hyphomonadales</taxon>
        <taxon>Hyphomonadaceae</taxon>
        <taxon>Hyphomonas</taxon>
    </lineage>
</organism>
<comment type="subunit">
    <text evidence="7">Homodimer.</text>
</comment>
<keyword evidence="9" id="KW-1185">Reference proteome</keyword>
<evidence type="ECO:0000256" key="6">
    <source>
        <dbReference type="PIRSR" id="PIRSR600888-3"/>
    </source>
</evidence>
<comment type="similarity">
    <text evidence="7">Belongs to the dTDP-4-dehydrorhamnose 3,5-epimerase family.</text>
</comment>
<accession>A0A059FFE0</accession>
<dbReference type="InterPro" id="IPR014710">
    <property type="entry name" value="RmlC-like_jellyroll"/>
</dbReference>
<dbReference type="UniPathway" id="UPA00124"/>
<feature type="site" description="Participates in a stacking interaction with the thymidine ring of dTDP-4-oxo-6-deoxyglucose" evidence="6">
    <location>
        <position position="140"/>
    </location>
</feature>
<feature type="active site" description="Proton acceptor" evidence="5">
    <location>
        <position position="64"/>
    </location>
</feature>
<keyword evidence="7" id="KW-0413">Isomerase</keyword>
<evidence type="ECO:0000256" key="7">
    <source>
        <dbReference type="RuleBase" id="RU364069"/>
    </source>
</evidence>
<dbReference type="PATRIC" id="fig|1280952.3.peg.1627"/>
<dbReference type="GO" id="GO:0005829">
    <property type="term" value="C:cytosol"/>
    <property type="evidence" value="ECO:0007669"/>
    <property type="project" value="TreeGrafter"/>
</dbReference>
<dbReference type="Pfam" id="PF00908">
    <property type="entry name" value="dTDP_sugar_isom"/>
    <property type="match status" value="1"/>
</dbReference>
<dbReference type="RefSeq" id="WP_035580575.1">
    <property type="nucleotide sequence ID" value="NZ_ARYJ01000004.1"/>
</dbReference>
<comment type="pathway">
    <text evidence="7">Carbohydrate biosynthesis; dTDP-L-rhamnose biosynthesis.</text>
</comment>
<comment type="catalytic activity">
    <reaction evidence="1 7">
        <text>dTDP-4-dehydro-6-deoxy-alpha-D-glucose = dTDP-4-dehydro-beta-L-rhamnose</text>
        <dbReference type="Rhea" id="RHEA:16969"/>
        <dbReference type="ChEBI" id="CHEBI:57649"/>
        <dbReference type="ChEBI" id="CHEBI:62830"/>
        <dbReference type="EC" id="5.1.3.13"/>
    </reaction>
</comment>
<evidence type="ECO:0000313" key="9">
    <source>
        <dbReference type="Proteomes" id="UP000024816"/>
    </source>
</evidence>